<comment type="caution">
    <text evidence="2">The sequence shown here is derived from an EMBL/GenBank/DDBJ whole genome shotgun (WGS) entry which is preliminary data.</text>
</comment>
<keyword evidence="3" id="KW-1185">Reference proteome</keyword>
<accession>A0ABP6US65</accession>
<reference evidence="3" key="1">
    <citation type="journal article" date="2019" name="Int. J. Syst. Evol. Microbiol.">
        <title>The Global Catalogue of Microorganisms (GCM) 10K type strain sequencing project: providing services to taxonomists for standard genome sequencing and annotation.</title>
        <authorList>
            <consortium name="The Broad Institute Genomics Platform"/>
            <consortium name="The Broad Institute Genome Sequencing Center for Infectious Disease"/>
            <person name="Wu L."/>
            <person name="Ma J."/>
        </authorList>
    </citation>
    <scope>NUCLEOTIDE SEQUENCE [LARGE SCALE GENOMIC DNA]</scope>
    <source>
        <strain evidence="3">JCM 17106</strain>
    </source>
</reference>
<protein>
    <submittedName>
        <fullName evidence="2">Uncharacterized protein</fullName>
    </submittedName>
</protein>
<gene>
    <name evidence="2" type="ORF">GCM10022393_30530</name>
</gene>
<keyword evidence="1" id="KW-0732">Signal</keyword>
<dbReference type="Proteomes" id="UP001500459">
    <property type="component" value="Unassembled WGS sequence"/>
</dbReference>
<evidence type="ECO:0000313" key="2">
    <source>
        <dbReference type="EMBL" id="GAA3514466.1"/>
    </source>
</evidence>
<evidence type="ECO:0000256" key="1">
    <source>
        <dbReference type="SAM" id="SignalP"/>
    </source>
</evidence>
<organism evidence="2 3">
    <name type="scientific">Aquimarina addita</name>
    <dbReference type="NCBI Taxonomy" id="870485"/>
    <lineage>
        <taxon>Bacteria</taxon>
        <taxon>Pseudomonadati</taxon>
        <taxon>Bacteroidota</taxon>
        <taxon>Flavobacteriia</taxon>
        <taxon>Flavobacteriales</taxon>
        <taxon>Flavobacteriaceae</taxon>
        <taxon>Aquimarina</taxon>
    </lineage>
</organism>
<feature type="chain" id="PRO_5045589880" evidence="1">
    <location>
        <begin position="24"/>
        <end position="87"/>
    </location>
</feature>
<name>A0ABP6US65_9FLAO</name>
<feature type="signal peptide" evidence="1">
    <location>
        <begin position="1"/>
        <end position="23"/>
    </location>
</feature>
<evidence type="ECO:0000313" key="3">
    <source>
        <dbReference type="Proteomes" id="UP001500459"/>
    </source>
</evidence>
<dbReference type="EMBL" id="BAABCW010000013">
    <property type="protein sequence ID" value="GAA3514466.1"/>
    <property type="molecule type" value="Genomic_DNA"/>
</dbReference>
<sequence length="87" mass="10264">MKKNMKYLFLLIVTTLFSTNCNSQTVFIKGKEEISFDHKELNDILQSALNLNHIDFFFKQPEKEKGLTIVINDFVAPYYKNLFLKKI</sequence>
<proteinExistence type="predicted"/>